<comment type="caution">
    <text evidence="1">The sequence shown here is derived from an EMBL/GenBank/DDBJ whole genome shotgun (WGS) entry which is preliminary data.</text>
</comment>
<evidence type="ECO:0000313" key="2">
    <source>
        <dbReference type="Proteomes" id="UP000248329"/>
    </source>
</evidence>
<protein>
    <submittedName>
        <fullName evidence="1">Uncharacterized protein</fullName>
    </submittedName>
</protein>
<reference evidence="1" key="1">
    <citation type="submission" date="2018-01" db="EMBL/GenBank/DDBJ databases">
        <authorList>
            <person name="Krukenberg V."/>
        </authorList>
    </citation>
    <scope>NUCLEOTIDE SEQUENCE</scope>
    <source>
        <strain evidence="1">E20ANME2</strain>
    </source>
</reference>
<dbReference type="EMBL" id="PQXF01000045">
    <property type="protein sequence ID" value="PXF57950.1"/>
    <property type="molecule type" value="Genomic_DNA"/>
</dbReference>
<accession>A0AC61KZG7</accession>
<name>A0AC61KZG7_9EURY</name>
<sequence>MKTYISPLGFETTHIISLIVAHGIEKGDRIILLRPTASDSRADRAVDDIIDLTAKVDRTITVDVAKIDHHDFGAMILRFMDLISSAAPPAAPTGKVIVNLSGGPREILIALTAASMALPDSIYKTTNWSDIDRELSTIELPHIARTLDRVAWQILDDVLKHEHTTLTAVAGRIGASESTISRQSAKLAGLRVVEITPAGRKKQIALTLSGRVLLKCATFLTDARSND</sequence>
<organism evidence="1 2">
    <name type="scientific">Candidatus Methanogaster sp</name>
    <dbReference type="NCBI Taxonomy" id="3386292"/>
    <lineage>
        <taxon>Archaea</taxon>
        <taxon>Methanobacteriati</taxon>
        <taxon>Methanobacteriota</taxon>
        <taxon>Stenosarchaea group</taxon>
        <taxon>Methanomicrobia</taxon>
        <taxon>Methanosarcinales</taxon>
        <taxon>ANME-2 cluster</taxon>
        <taxon>Candidatus Methanogasteraceae</taxon>
        <taxon>Candidatus Methanogaster</taxon>
    </lineage>
</organism>
<gene>
    <name evidence="1" type="ORF">C4B59_14180</name>
</gene>
<proteinExistence type="predicted"/>
<dbReference type="Proteomes" id="UP000248329">
    <property type="component" value="Unassembled WGS sequence"/>
</dbReference>
<evidence type="ECO:0000313" key="1">
    <source>
        <dbReference type="EMBL" id="PXF57950.1"/>
    </source>
</evidence>